<reference evidence="1 2" key="1">
    <citation type="submission" date="2024-06" db="EMBL/GenBank/DDBJ databases">
        <title>Genomic Encyclopedia of Type Strains, Phase IV (KMG-IV): sequencing the most valuable type-strain genomes for metagenomic binning, comparative biology and taxonomic classification.</title>
        <authorList>
            <person name="Goeker M."/>
        </authorList>
    </citation>
    <scope>NUCLEOTIDE SEQUENCE [LARGE SCALE GENOMIC DNA]</scope>
    <source>
        <strain evidence="1 2">DSM 29846</strain>
    </source>
</reference>
<organism evidence="1 2">
    <name type="scientific">Mesorhizobium shonense</name>
    <dbReference type="NCBI Taxonomy" id="1209948"/>
    <lineage>
        <taxon>Bacteria</taxon>
        <taxon>Pseudomonadati</taxon>
        <taxon>Pseudomonadota</taxon>
        <taxon>Alphaproteobacteria</taxon>
        <taxon>Hyphomicrobiales</taxon>
        <taxon>Phyllobacteriaceae</taxon>
        <taxon>Mesorhizobium</taxon>
    </lineage>
</organism>
<protein>
    <submittedName>
        <fullName evidence="1">Uncharacterized protein</fullName>
    </submittedName>
</protein>
<gene>
    <name evidence="1" type="ORF">ABID26_003097</name>
</gene>
<dbReference type="Proteomes" id="UP001549036">
    <property type="component" value="Unassembled WGS sequence"/>
</dbReference>
<dbReference type="RefSeq" id="WP_040970020.1">
    <property type="nucleotide sequence ID" value="NZ_JBEPLM010000005.1"/>
</dbReference>
<evidence type="ECO:0000313" key="2">
    <source>
        <dbReference type="Proteomes" id="UP001549036"/>
    </source>
</evidence>
<name>A0ABV2HSX0_9HYPH</name>
<evidence type="ECO:0000313" key="1">
    <source>
        <dbReference type="EMBL" id="MET3593695.1"/>
    </source>
</evidence>
<comment type="caution">
    <text evidence="1">The sequence shown here is derived from an EMBL/GenBank/DDBJ whole genome shotgun (WGS) entry which is preliminary data.</text>
</comment>
<proteinExistence type="predicted"/>
<sequence>MKTDIKIEVERLAADPRITDYDFWRSLKNVDNEIFHIANNNEPIPFDMIRWRAILRQARMKRGHTEPSALP</sequence>
<accession>A0ABV2HSX0</accession>
<keyword evidence="2" id="KW-1185">Reference proteome</keyword>
<dbReference type="EMBL" id="JBEPLM010000005">
    <property type="protein sequence ID" value="MET3593695.1"/>
    <property type="molecule type" value="Genomic_DNA"/>
</dbReference>